<evidence type="ECO:0000313" key="1">
    <source>
        <dbReference type="Proteomes" id="UP000813463"/>
    </source>
</evidence>
<reference evidence="1" key="1">
    <citation type="journal article" date="2021" name="Nat. Commun.">
        <title>Genomic analyses provide insights into spinach domestication and the genetic basis of agronomic traits.</title>
        <authorList>
            <person name="Cai X."/>
            <person name="Sun X."/>
            <person name="Xu C."/>
            <person name="Sun H."/>
            <person name="Wang X."/>
            <person name="Ge C."/>
            <person name="Zhang Z."/>
            <person name="Wang Q."/>
            <person name="Fei Z."/>
            <person name="Jiao C."/>
            <person name="Wang Q."/>
        </authorList>
    </citation>
    <scope>NUCLEOTIDE SEQUENCE [LARGE SCALE GENOMIC DNA]</scope>
    <source>
        <strain evidence="1">cv. Varoflay</strain>
    </source>
</reference>
<dbReference type="GeneID" id="130459868"/>
<dbReference type="InterPro" id="IPR011659">
    <property type="entry name" value="WD40"/>
</dbReference>
<dbReference type="SUPFAM" id="SSF82171">
    <property type="entry name" value="DPP6 N-terminal domain-like"/>
    <property type="match status" value="1"/>
</dbReference>
<evidence type="ECO:0000313" key="2">
    <source>
        <dbReference type="RefSeq" id="XP_056683464.1"/>
    </source>
</evidence>
<accession>A0ABM3QJC9</accession>
<protein>
    <submittedName>
        <fullName evidence="2">Uncharacterized protein isoform X1</fullName>
    </submittedName>
</protein>
<reference evidence="2" key="2">
    <citation type="submission" date="2025-08" db="UniProtKB">
        <authorList>
            <consortium name="RefSeq"/>
        </authorList>
    </citation>
    <scope>IDENTIFICATION</scope>
    <source>
        <tissue evidence="2">Leaf</tissue>
    </source>
</reference>
<proteinExistence type="predicted"/>
<gene>
    <name evidence="2" type="primary">LOC130459868</name>
</gene>
<name>A0ABM3QJC9_SPIOL</name>
<keyword evidence="1" id="KW-1185">Reference proteome</keyword>
<dbReference type="Proteomes" id="UP000813463">
    <property type="component" value="Chromosome 4"/>
</dbReference>
<dbReference type="PANTHER" id="PTHR32161:SF21">
    <property type="entry name" value="OS03G0314500 PROTEIN"/>
    <property type="match status" value="1"/>
</dbReference>
<dbReference type="InterPro" id="IPR011042">
    <property type="entry name" value="6-blade_b-propeller_TolB-like"/>
</dbReference>
<sequence>MKARNLRGEDRGSIAFFTTYRPPVALDIYSCPLSPTTNPPEELHLTDGVSYNSNAREIPPEALKPILKRIHDKHPNLHFNGDDVDSGCVTGMVFISERTNDLETIHIAIRSSDSGILKVFNFAQLFGTFDGVRMEDSGCFAGNRSQYLVYVTTKDALHHRRQPWTSLYRTCLNTAQTQRLTPFLQADLSPSVSASGKKIAVASFEKKGGWYGEIENLKTDIFVMDVEEPFNRTLVIEDGGWPTWGSDNVIYFHRKVGDYWGVFRADISNGLTSNTFRVTPDEIDAVTPAAIDDNRVAVATIRKKSELHKFTHVREQEQYRQIEVFVFNGNYITRCIQITANIRQMVDRFNPFIIKGHHGETRIGYHCCKGILESGEDVPRKFDGLQSLHQDIGLFRVSGVFPTFSPDGSKLAFVDNNLKDVWIADAKGLRVVHEVHLIKKLVVHEFCSIMQMDDNTVFSPVWNQNPDKDILYVCFGPPFEPQQPVNICAILNPSTGRHQRKVLTRKSFKLVSGNKIHSNNAFPSTNPQGTELVFRSTRDHVESGGRYKNLYIMENANKGEFEGGEMRRLTEGKWIDTQCKWSPKNDWIVFSSNRDNPEGDRKDDKNVNFGYFSVYLVKANDPDVLVRVISSANDLSGHVNHPFFSPDGRSIVVTSDLAAVSADPMSMPLFLHSARPYGDIFTIDIDPDDIEKNKDLNKFNRITHSRYENATGTWTKFSTANPSNTLNQFIRLPLKNQIVSRNKD</sequence>
<organism evidence="1 2">
    <name type="scientific">Spinacia oleracea</name>
    <name type="common">Spinach</name>
    <dbReference type="NCBI Taxonomy" id="3562"/>
    <lineage>
        <taxon>Eukaryota</taxon>
        <taxon>Viridiplantae</taxon>
        <taxon>Streptophyta</taxon>
        <taxon>Embryophyta</taxon>
        <taxon>Tracheophyta</taxon>
        <taxon>Spermatophyta</taxon>
        <taxon>Magnoliopsida</taxon>
        <taxon>eudicotyledons</taxon>
        <taxon>Gunneridae</taxon>
        <taxon>Pentapetalae</taxon>
        <taxon>Caryophyllales</taxon>
        <taxon>Chenopodiaceae</taxon>
        <taxon>Chenopodioideae</taxon>
        <taxon>Anserineae</taxon>
        <taxon>Spinacia</taxon>
    </lineage>
</organism>
<dbReference type="Gene3D" id="2.120.10.30">
    <property type="entry name" value="TolB, C-terminal domain"/>
    <property type="match status" value="2"/>
</dbReference>
<dbReference type="Pfam" id="PF07676">
    <property type="entry name" value="PD40"/>
    <property type="match status" value="4"/>
</dbReference>
<dbReference type="SUPFAM" id="SSF69304">
    <property type="entry name" value="Tricorn protease N-terminal domain"/>
    <property type="match status" value="1"/>
</dbReference>
<dbReference type="RefSeq" id="XP_056683464.1">
    <property type="nucleotide sequence ID" value="XM_056827486.1"/>
</dbReference>
<dbReference type="PANTHER" id="PTHR32161">
    <property type="entry name" value="DPP6 N-TERMINAL DOMAIN-LIKE PROTEIN"/>
    <property type="match status" value="1"/>
</dbReference>